<dbReference type="AlphaFoldDB" id="A0A6L9LF73"/>
<dbReference type="EMBL" id="JAAFZH010000026">
    <property type="protein sequence ID" value="NDU99226.1"/>
    <property type="molecule type" value="Genomic_DNA"/>
</dbReference>
<keyword evidence="2" id="KW-1185">Reference proteome</keyword>
<gene>
    <name evidence="1" type="ORF">GK108_30385</name>
</gene>
<sequence>MKSIDIRFFSPAENSLPKAKKEKAAKAKKIILTGYISNAGKLVFPAKTAADLGVDFENTTFKVGMQEGKRKAKSLYLVPASDSQEDTFQVEKAAKSYTLSLPFILKKSGVDFEKSKYAFTIRLFEYEGATAFELQLSQEDAAPKVPYTGKPRGRKPKAN</sequence>
<accession>A0A6L9LF73</accession>
<dbReference type="RefSeq" id="WP_163955359.1">
    <property type="nucleotide sequence ID" value="NZ_JAAFZH010000026.1"/>
</dbReference>
<evidence type="ECO:0000313" key="2">
    <source>
        <dbReference type="Proteomes" id="UP000474175"/>
    </source>
</evidence>
<organism evidence="1 2">
    <name type="scientific">Spirosoma terrae</name>
    <dbReference type="NCBI Taxonomy" id="1968276"/>
    <lineage>
        <taxon>Bacteria</taxon>
        <taxon>Pseudomonadati</taxon>
        <taxon>Bacteroidota</taxon>
        <taxon>Cytophagia</taxon>
        <taxon>Cytophagales</taxon>
        <taxon>Cytophagaceae</taxon>
        <taxon>Spirosoma</taxon>
    </lineage>
</organism>
<reference evidence="1 2" key="1">
    <citation type="submission" date="2020-02" db="EMBL/GenBank/DDBJ databases">
        <title>Draft genome sequence of two Spirosoma agri KCTC 52727 and Spirosoma terrae KCTC 52035.</title>
        <authorList>
            <person name="Rojas J."/>
            <person name="Ambika Manirajan B."/>
            <person name="Suarez C."/>
            <person name="Ratering S."/>
            <person name="Schnell S."/>
        </authorList>
    </citation>
    <scope>NUCLEOTIDE SEQUENCE [LARGE SCALE GENOMIC DNA]</scope>
    <source>
        <strain evidence="1 2">KCTC 52035</strain>
    </source>
</reference>
<proteinExistence type="predicted"/>
<protein>
    <submittedName>
        <fullName evidence="1">Uncharacterized protein</fullName>
    </submittedName>
</protein>
<comment type="caution">
    <text evidence="1">The sequence shown here is derived from an EMBL/GenBank/DDBJ whole genome shotgun (WGS) entry which is preliminary data.</text>
</comment>
<evidence type="ECO:0000313" key="1">
    <source>
        <dbReference type="EMBL" id="NDU99226.1"/>
    </source>
</evidence>
<name>A0A6L9LF73_9BACT</name>
<dbReference type="Proteomes" id="UP000474175">
    <property type="component" value="Unassembled WGS sequence"/>
</dbReference>